<dbReference type="CDD" id="cd06464">
    <property type="entry name" value="ACD_sHsps-like"/>
    <property type="match status" value="1"/>
</dbReference>
<dbReference type="InterPro" id="IPR008978">
    <property type="entry name" value="HSP20-like_chaperone"/>
</dbReference>
<gene>
    <name evidence="4" type="ORF">A8C56_13930</name>
</gene>
<evidence type="ECO:0000256" key="2">
    <source>
        <dbReference type="RuleBase" id="RU003616"/>
    </source>
</evidence>
<feature type="domain" description="SHSP" evidence="3">
    <location>
        <begin position="36"/>
        <end position="148"/>
    </location>
</feature>
<dbReference type="EMBL" id="CP015772">
    <property type="protein sequence ID" value="ANH81923.1"/>
    <property type="molecule type" value="Genomic_DNA"/>
</dbReference>
<dbReference type="RefSeq" id="WP_067757161.1">
    <property type="nucleotide sequence ID" value="NZ_CP015772.1"/>
</dbReference>
<evidence type="ECO:0000256" key="1">
    <source>
        <dbReference type="PROSITE-ProRule" id="PRU00285"/>
    </source>
</evidence>
<reference evidence="4 5" key="1">
    <citation type="submission" date="2016-05" db="EMBL/GenBank/DDBJ databases">
        <title>Niabella ginsenosidivorans BS26 whole genome sequencing.</title>
        <authorList>
            <person name="Im W.T."/>
            <person name="Siddiqi M.Z."/>
        </authorList>
    </citation>
    <scope>NUCLEOTIDE SEQUENCE [LARGE SCALE GENOMIC DNA]</scope>
    <source>
        <strain evidence="4 5">BS26</strain>
    </source>
</reference>
<dbReference type="Gene3D" id="2.60.40.790">
    <property type="match status" value="1"/>
</dbReference>
<dbReference type="KEGG" id="nia:A8C56_13930"/>
<evidence type="ECO:0000313" key="5">
    <source>
        <dbReference type="Proteomes" id="UP000077667"/>
    </source>
</evidence>
<dbReference type="PANTHER" id="PTHR11527">
    <property type="entry name" value="HEAT-SHOCK PROTEIN 20 FAMILY MEMBER"/>
    <property type="match status" value="1"/>
</dbReference>
<dbReference type="SUPFAM" id="SSF49764">
    <property type="entry name" value="HSP20-like chaperones"/>
    <property type="match status" value="1"/>
</dbReference>
<name>A0A1A9I319_9BACT</name>
<dbReference type="PROSITE" id="PS01031">
    <property type="entry name" value="SHSP"/>
    <property type="match status" value="1"/>
</dbReference>
<organism evidence="4 5">
    <name type="scientific">Niabella ginsenosidivorans</name>
    <dbReference type="NCBI Taxonomy" id="1176587"/>
    <lineage>
        <taxon>Bacteria</taxon>
        <taxon>Pseudomonadati</taxon>
        <taxon>Bacteroidota</taxon>
        <taxon>Chitinophagia</taxon>
        <taxon>Chitinophagales</taxon>
        <taxon>Chitinophagaceae</taxon>
        <taxon>Niabella</taxon>
    </lineage>
</organism>
<proteinExistence type="inferred from homology"/>
<accession>A0A1A9I319</accession>
<dbReference type="Pfam" id="PF00011">
    <property type="entry name" value="HSP20"/>
    <property type="match status" value="1"/>
</dbReference>
<evidence type="ECO:0000259" key="3">
    <source>
        <dbReference type="PROSITE" id="PS01031"/>
    </source>
</evidence>
<dbReference type="InterPro" id="IPR002068">
    <property type="entry name" value="A-crystallin/Hsp20_dom"/>
</dbReference>
<dbReference type="STRING" id="1176587.A8C56_13930"/>
<protein>
    <submittedName>
        <fullName evidence="4">Heat-shock protein Hsp20</fullName>
    </submittedName>
</protein>
<keyword evidence="5" id="KW-1185">Reference proteome</keyword>
<dbReference type="Proteomes" id="UP000077667">
    <property type="component" value="Chromosome"/>
</dbReference>
<dbReference type="OrthoDB" id="9814487at2"/>
<comment type="similarity">
    <text evidence="1 2">Belongs to the small heat shock protein (HSP20) family.</text>
</comment>
<sequence length="148" mass="17008">MTNVKFNGTPFERTLTSLVDDFITEMPAIFKTEVKNPNIKGFAPVNIIEKENEYQIEVVAPGFEKSDFKISLDQHVLSISVDKKEETNTTTDKTIRKEFYLRSFKRTFTVDDKLDTDKIEAKYVNGILIVTIQKKENIKPASKDIEVL</sequence>
<dbReference type="InterPro" id="IPR031107">
    <property type="entry name" value="Small_HSP"/>
</dbReference>
<dbReference type="AlphaFoldDB" id="A0A1A9I319"/>
<evidence type="ECO:0000313" key="4">
    <source>
        <dbReference type="EMBL" id="ANH81923.1"/>
    </source>
</evidence>